<dbReference type="NCBIfam" id="NF037970">
    <property type="entry name" value="vanZ_1"/>
    <property type="match status" value="1"/>
</dbReference>
<keyword evidence="8" id="KW-1185">Reference proteome</keyword>
<sequence>MAPKNILLAAISFSIIITIALLSPTGDVTETSIKNVDKVVHFGIHMCLVGFWLYYFYRRNLNEISNGLVAKVLVFIFLYGIIIEFLQTYLDFGRTGDVFDVIANTAGLIAGFIAFRIFQKRIL</sequence>
<evidence type="ECO:0000313" key="7">
    <source>
        <dbReference type="EMBL" id="GER58285.1"/>
    </source>
</evidence>
<evidence type="ECO:0000256" key="5">
    <source>
        <dbReference type="SAM" id="Phobius"/>
    </source>
</evidence>
<dbReference type="InterPro" id="IPR006976">
    <property type="entry name" value="VanZ-like"/>
</dbReference>
<evidence type="ECO:0000259" key="6">
    <source>
        <dbReference type="Pfam" id="PF04892"/>
    </source>
</evidence>
<keyword evidence="2 5" id="KW-0812">Transmembrane</keyword>
<feature type="transmembrane region" description="Helical" evidence="5">
    <location>
        <begin position="68"/>
        <end position="89"/>
    </location>
</feature>
<evidence type="ECO:0000313" key="8">
    <source>
        <dbReference type="Proteomes" id="UP000326509"/>
    </source>
</evidence>
<evidence type="ECO:0000256" key="1">
    <source>
        <dbReference type="ARBA" id="ARBA00004141"/>
    </source>
</evidence>
<dbReference type="GO" id="GO:0016020">
    <property type="term" value="C:membrane"/>
    <property type="evidence" value="ECO:0007669"/>
    <property type="project" value="UniProtKB-SubCell"/>
</dbReference>
<proteinExistence type="predicted"/>
<evidence type="ECO:0000256" key="3">
    <source>
        <dbReference type="ARBA" id="ARBA00022989"/>
    </source>
</evidence>
<feature type="domain" description="VanZ-like" evidence="6">
    <location>
        <begin position="32"/>
        <end position="118"/>
    </location>
</feature>
<dbReference type="InterPro" id="IPR035952">
    <property type="entry name" value="Rhomboid-like_sf"/>
</dbReference>
<evidence type="ECO:0000256" key="2">
    <source>
        <dbReference type="ARBA" id="ARBA00022692"/>
    </source>
</evidence>
<dbReference type="Pfam" id="PF04892">
    <property type="entry name" value="VanZ"/>
    <property type="match status" value="1"/>
</dbReference>
<accession>A0A5J4IMA1</accession>
<dbReference type="PANTHER" id="PTHR28008:SF1">
    <property type="entry name" value="DOMAIN PROTEIN, PUTATIVE (AFU_ORTHOLOGUE AFUA_3G10980)-RELATED"/>
    <property type="match status" value="1"/>
</dbReference>
<keyword evidence="3 5" id="KW-1133">Transmembrane helix</keyword>
<evidence type="ECO:0000256" key="4">
    <source>
        <dbReference type="ARBA" id="ARBA00023136"/>
    </source>
</evidence>
<reference evidence="7 8" key="1">
    <citation type="submission" date="2019-08" db="EMBL/GenBank/DDBJ databases">
        <title>Draft genome sequence of Ulvibacter marinus type strain NBRC 109484.</title>
        <authorList>
            <person name="Kawano K."/>
            <person name="Ushijima N."/>
            <person name="Kihara M."/>
            <person name="Itoh H."/>
        </authorList>
    </citation>
    <scope>NUCLEOTIDE SEQUENCE [LARGE SCALE GENOMIC DNA]</scope>
    <source>
        <strain evidence="7 8">NBRC 109484</strain>
    </source>
</reference>
<organism evidence="7 8">
    <name type="scientific">Patiriisocius marinus</name>
    <dbReference type="NCBI Taxonomy" id="1397112"/>
    <lineage>
        <taxon>Bacteria</taxon>
        <taxon>Pseudomonadati</taxon>
        <taxon>Bacteroidota</taxon>
        <taxon>Flavobacteriia</taxon>
        <taxon>Flavobacteriales</taxon>
        <taxon>Flavobacteriaceae</taxon>
        <taxon>Patiriisocius</taxon>
    </lineage>
</organism>
<dbReference type="PANTHER" id="PTHR28008">
    <property type="entry name" value="DOMAIN PROTEIN, PUTATIVE (AFU_ORTHOLOGUE AFUA_3G10980)-RELATED"/>
    <property type="match status" value="1"/>
</dbReference>
<comment type="caution">
    <text evidence="7">The sequence shown here is derived from an EMBL/GenBank/DDBJ whole genome shotgun (WGS) entry which is preliminary data.</text>
</comment>
<protein>
    <recommendedName>
        <fullName evidence="6">VanZ-like domain-containing protein</fullName>
    </recommendedName>
</protein>
<feature type="transmembrane region" description="Helical" evidence="5">
    <location>
        <begin position="101"/>
        <end position="118"/>
    </location>
</feature>
<name>A0A5J4IMA1_9FLAO</name>
<feature type="transmembrane region" description="Helical" evidence="5">
    <location>
        <begin position="38"/>
        <end position="56"/>
    </location>
</feature>
<comment type="subcellular location">
    <subcellularLocation>
        <location evidence="1">Membrane</location>
        <topology evidence="1">Multi-pass membrane protein</topology>
    </subcellularLocation>
</comment>
<dbReference type="Proteomes" id="UP000326509">
    <property type="component" value="Unassembled WGS sequence"/>
</dbReference>
<gene>
    <name evidence="7" type="ORF">ULMA_03930</name>
</gene>
<dbReference type="EMBL" id="BKCG01000001">
    <property type="protein sequence ID" value="GER58285.1"/>
    <property type="molecule type" value="Genomic_DNA"/>
</dbReference>
<dbReference type="SUPFAM" id="SSF144091">
    <property type="entry name" value="Rhomboid-like"/>
    <property type="match status" value="1"/>
</dbReference>
<dbReference type="AlphaFoldDB" id="A0A5J4IMA1"/>
<keyword evidence="4 5" id="KW-0472">Membrane</keyword>